<reference evidence="1" key="1">
    <citation type="journal article" date="2020" name="Stud. Mycol.">
        <title>101 Dothideomycetes genomes: a test case for predicting lifestyles and emergence of pathogens.</title>
        <authorList>
            <person name="Haridas S."/>
            <person name="Albert R."/>
            <person name="Binder M."/>
            <person name="Bloem J."/>
            <person name="Labutti K."/>
            <person name="Salamov A."/>
            <person name="Andreopoulos B."/>
            <person name="Baker S."/>
            <person name="Barry K."/>
            <person name="Bills G."/>
            <person name="Bluhm B."/>
            <person name="Cannon C."/>
            <person name="Castanera R."/>
            <person name="Culley D."/>
            <person name="Daum C."/>
            <person name="Ezra D."/>
            <person name="Gonzalez J."/>
            <person name="Henrissat B."/>
            <person name="Kuo A."/>
            <person name="Liang C."/>
            <person name="Lipzen A."/>
            <person name="Lutzoni F."/>
            <person name="Magnuson J."/>
            <person name="Mondo S."/>
            <person name="Nolan M."/>
            <person name="Ohm R."/>
            <person name="Pangilinan J."/>
            <person name="Park H.-J."/>
            <person name="Ramirez L."/>
            <person name="Alfaro M."/>
            <person name="Sun H."/>
            <person name="Tritt A."/>
            <person name="Yoshinaga Y."/>
            <person name="Zwiers L.-H."/>
            <person name="Turgeon B."/>
            <person name="Goodwin S."/>
            <person name="Spatafora J."/>
            <person name="Crous P."/>
            <person name="Grigoriev I."/>
        </authorList>
    </citation>
    <scope>NUCLEOTIDE SEQUENCE</scope>
    <source>
        <strain evidence="1">ATCC 200398</strain>
    </source>
</reference>
<accession>A0ACB6Q7X4</accession>
<dbReference type="EMBL" id="MU003556">
    <property type="protein sequence ID" value="KAF2462956.1"/>
    <property type="molecule type" value="Genomic_DNA"/>
</dbReference>
<name>A0ACB6Q7X4_9PLEO</name>
<comment type="caution">
    <text evidence="1">The sequence shown here is derived from an EMBL/GenBank/DDBJ whole genome shotgun (WGS) entry which is preliminary data.</text>
</comment>
<sequence>MARQRATRPPYTVQYANPPIGEFERFGVLYEPSGTVGTTTYMAGWHLGGDRKDHDQFGSRLGRYSTEPVASTVSWRILKPSTVIWYNQSIISMGRRWKWNSERLGHFFSPISHNLSGSVACPRLNIILRLWRRTSSSESSDDRGLVTDFIFAIGFWNGRAFPWGKGYESGKPGILARFHLHDGGVEAFHNKLRLDSEYSGKVVIDELFRSTLD</sequence>
<evidence type="ECO:0000313" key="2">
    <source>
        <dbReference type="Proteomes" id="UP000799755"/>
    </source>
</evidence>
<proteinExistence type="predicted"/>
<dbReference type="Proteomes" id="UP000799755">
    <property type="component" value="Unassembled WGS sequence"/>
</dbReference>
<organism evidence="1 2">
    <name type="scientific">Lindgomyces ingoldianus</name>
    <dbReference type="NCBI Taxonomy" id="673940"/>
    <lineage>
        <taxon>Eukaryota</taxon>
        <taxon>Fungi</taxon>
        <taxon>Dikarya</taxon>
        <taxon>Ascomycota</taxon>
        <taxon>Pezizomycotina</taxon>
        <taxon>Dothideomycetes</taxon>
        <taxon>Pleosporomycetidae</taxon>
        <taxon>Pleosporales</taxon>
        <taxon>Lindgomycetaceae</taxon>
        <taxon>Lindgomyces</taxon>
    </lineage>
</organism>
<keyword evidence="2" id="KW-1185">Reference proteome</keyword>
<protein>
    <submittedName>
        <fullName evidence="1">Uncharacterized protein</fullName>
    </submittedName>
</protein>
<evidence type="ECO:0000313" key="1">
    <source>
        <dbReference type="EMBL" id="KAF2462956.1"/>
    </source>
</evidence>
<gene>
    <name evidence="1" type="ORF">BDR25DRAFT_397384</name>
</gene>